<sequence>MALPPRDQRYQYLRYEGLQYTDADIADCKTRLARIYRRDVHRVQVFDFGGLPDLMAEGLSGRMLMEHMDAQGQSVFTSRAWRFGEAVLDLDTVGALQFQLGGARRRLTWRQFILALGLHTAEEMETFGFASSYTSIRDLILRLYHRLIACSIARRSQAPEKVLEIVFFGEEEMGDDIWRSMKIDDTWAWVAPRPERQLDAAAGAPGAAEDAFAVDKEEDVHEIRRALVEQREVINAMARDFSRFIVWVAGGIAQLLDSTRASYTPYSDTHIPYQRRVRRKTDSASTSAAQQDPLLILSPVHLYYSYHDVPKHKTSYLVMYILWYDDFDLFMHDRIKPGSKFSTVVREYVTEPCRLSKSRVELRRESVYKSVKAKEKSNLKTS</sequence>
<proteinExistence type="predicted"/>
<accession>A0ABQ4WJA4</accession>
<organism evidence="1 2">
    <name type="scientific">Tanacetum coccineum</name>
    <dbReference type="NCBI Taxonomy" id="301880"/>
    <lineage>
        <taxon>Eukaryota</taxon>
        <taxon>Viridiplantae</taxon>
        <taxon>Streptophyta</taxon>
        <taxon>Embryophyta</taxon>
        <taxon>Tracheophyta</taxon>
        <taxon>Spermatophyta</taxon>
        <taxon>Magnoliopsida</taxon>
        <taxon>eudicotyledons</taxon>
        <taxon>Gunneridae</taxon>
        <taxon>Pentapetalae</taxon>
        <taxon>asterids</taxon>
        <taxon>campanulids</taxon>
        <taxon>Asterales</taxon>
        <taxon>Asteraceae</taxon>
        <taxon>Asteroideae</taxon>
        <taxon>Anthemideae</taxon>
        <taxon>Anthemidinae</taxon>
        <taxon>Tanacetum</taxon>
    </lineage>
</organism>
<evidence type="ECO:0000313" key="1">
    <source>
        <dbReference type="EMBL" id="GJS52978.1"/>
    </source>
</evidence>
<gene>
    <name evidence="1" type="ORF">Tco_0626340</name>
</gene>
<reference evidence="1" key="2">
    <citation type="submission" date="2022-01" db="EMBL/GenBank/DDBJ databases">
        <authorList>
            <person name="Yamashiro T."/>
            <person name="Shiraishi A."/>
            <person name="Satake H."/>
            <person name="Nakayama K."/>
        </authorList>
    </citation>
    <scope>NUCLEOTIDE SEQUENCE</scope>
</reference>
<comment type="caution">
    <text evidence="1">The sequence shown here is derived from an EMBL/GenBank/DDBJ whole genome shotgun (WGS) entry which is preliminary data.</text>
</comment>
<evidence type="ECO:0000313" key="2">
    <source>
        <dbReference type="Proteomes" id="UP001151760"/>
    </source>
</evidence>
<name>A0ABQ4WJA4_9ASTR</name>
<protein>
    <submittedName>
        <fullName evidence="1">Uncharacterized protein</fullName>
    </submittedName>
</protein>
<keyword evidence="2" id="KW-1185">Reference proteome</keyword>
<dbReference type="EMBL" id="BQNB010008694">
    <property type="protein sequence ID" value="GJS52978.1"/>
    <property type="molecule type" value="Genomic_DNA"/>
</dbReference>
<dbReference type="Proteomes" id="UP001151760">
    <property type="component" value="Unassembled WGS sequence"/>
</dbReference>
<reference evidence="1" key="1">
    <citation type="journal article" date="2022" name="Int. J. Mol. Sci.">
        <title>Draft Genome of Tanacetum Coccineum: Genomic Comparison of Closely Related Tanacetum-Family Plants.</title>
        <authorList>
            <person name="Yamashiro T."/>
            <person name="Shiraishi A."/>
            <person name="Nakayama K."/>
            <person name="Satake H."/>
        </authorList>
    </citation>
    <scope>NUCLEOTIDE SEQUENCE</scope>
</reference>